<feature type="binding site" evidence="1">
    <location>
        <begin position="209"/>
        <end position="210"/>
    </location>
    <ligand>
        <name>substrate</name>
    </ligand>
</feature>
<dbReference type="Proteomes" id="UP000729402">
    <property type="component" value="Unassembled WGS sequence"/>
</dbReference>
<dbReference type="PANTHER" id="PTHR11931">
    <property type="entry name" value="PHOSPHOGLYCERATE MUTASE"/>
    <property type="match status" value="1"/>
</dbReference>
<dbReference type="CDD" id="cd07067">
    <property type="entry name" value="HP_PGM_like"/>
    <property type="match status" value="1"/>
</dbReference>
<accession>A0A8J5VGL0</accession>
<protein>
    <submittedName>
        <fullName evidence="2">Uncharacterized protein</fullName>
    </submittedName>
</protein>
<dbReference type="OrthoDB" id="4818801at2759"/>
<dbReference type="InterPro" id="IPR005952">
    <property type="entry name" value="Phosphogly_mut1"/>
</dbReference>
<gene>
    <name evidence="2" type="ORF">GUJ93_ZPchr0002g24494</name>
</gene>
<dbReference type="GO" id="GO:0006096">
    <property type="term" value="P:glycolytic process"/>
    <property type="evidence" value="ECO:0007669"/>
    <property type="project" value="InterPro"/>
</dbReference>
<comment type="caution">
    <text evidence="2">The sequence shown here is derived from an EMBL/GenBank/DDBJ whole genome shotgun (WGS) entry which is preliminary data.</text>
</comment>
<organism evidence="2 3">
    <name type="scientific">Zizania palustris</name>
    <name type="common">Northern wild rice</name>
    <dbReference type="NCBI Taxonomy" id="103762"/>
    <lineage>
        <taxon>Eukaryota</taxon>
        <taxon>Viridiplantae</taxon>
        <taxon>Streptophyta</taxon>
        <taxon>Embryophyta</taxon>
        <taxon>Tracheophyta</taxon>
        <taxon>Spermatophyta</taxon>
        <taxon>Magnoliopsida</taxon>
        <taxon>Liliopsida</taxon>
        <taxon>Poales</taxon>
        <taxon>Poaceae</taxon>
        <taxon>BOP clade</taxon>
        <taxon>Oryzoideae</taxon>
        <taxon>Oryzeae</taxon>
        <taxon>Zizaniinae</taxon>
        <taxon>Zizania</taxon>
    </lineage>
</organism>
<keyword evidence="3" id="KW-1185">Reference proteome</keyword>
<reference evidence="2" key="1">
    <citation type="journal article" date="2021" name="bioRxiv">
        <title>Whole Genome Assembly and Annotation of Northern Wild Rice, Zizania palustris L., Supports a Whole Genome Duplication in the Zizania Genus.</title>
        <authorList>
            <person name="Haas M."/>
            <person name="Kono T."/>
            <person name="Macchietto M."/>
            <person name="Millas R."/>
            <person name="McGilp L."/>
            <person name="Shao M."/>
            <person name="Duquette J."/>
            <person name="Hirsch C.N."/>
            <person name="Kimball J."/>
        </authorList>
    </citation>
    <scope>NUCLEOTIDE SEQUENCE</scope>
    <source>
        <tissue evidence="2">Fresh leaf tissue</tissue>
    </source>
</reference>
<dbReference type="PROSITE" id="PS00175">
    <property type="entry name" value="PG_MUTASE"/>
    <property type="match status" value="1"/>
</dbReference>
<dbReference type="InterPro" id="IPR001345">
    <property type="entry name" value="PG/BPGM_mutase_AS"/>
</dbReference>
<evidence type="ECO:0000256" key="1">
    <source>
        <dbReference type="PIRSR" id="PIRSR613078-2"/>
    </source>
</evidence>
<dbReference type="GO" id="GO:0016868">
    <property type="term" value="F:intramolecular phosphotransferase activity"/>
    <property type="evidence" value="ECO:0007669"/>
    <property type="project" value="InterPro"/>
</dbReference>
<sequence>MALSSSFFLRKHCAKKPKINPSDNKGEADGQMAGCKFAAYCVPQPTAPAHTLPTAISVDPPPPKTGGSVGGATRAFRTRALQIESPRRCCSLGIRCIPSQSLDCSIFVTMGEMAKCVLFMENEMDVSTSEHALVSVKPWAVLLGHPEIGLRLVCASHSASSDGAGSATLSPQSRSFSKNKITIYILACESALILIRHGESSWNEKNLFTGCVDVPLTPKSVDEAIEAGHAYICDQICKEVLTNVAMIGSDNCAQCVCPLCLRMTIG</sequence>
<feature type="binding site" evidence="1">
    <location>
        <begin position="196"/>
        <end position="203"/>
    </location>
    <ligand>
        <name>substrate</name>
    </ligand>
</feature>
<dbReference type="AlphaFoldDB" id="A0A8J5VGL0"/>
<dbReference type="EMBL" id="JAAALK010000287">
    <property type="protein sequence ID" value="KAG8059416.1"/>
    <property type="molecule type" value="Genomic_DNA"/>
</dbReference>
<evidence type="ECO:0000313" key="3">
    <source>
        <dbReference type="Proteomes" id="UP000729402"/>
    </source>
</evidence>
<proteinExistence type="predicted"/>
<evidence type="ECO:0000313" key="2">
    <source>
        <dbReference type="EMBL" id="KAG8059416.1"/>
    </source>
</evidence>
<name>A0A8J5VGL0_ZIZPA</name>
<dbReference type="SMART" id="SM00855">
    <property type="entry name" value="PGAM"/>
    <property type="match status" value="1"/>
</dbReference>
<dbReference type="Pfam" id="PF00300">
    <property type="entry name" value="His_Phos_1"/>
    <property type="match status" value="1"/>
</dbReference>
<reference evidence="2" key="2">
    <citation type="submission" date="2021-02" db="EMBL/GenBank/DDBJ databases">
        <authorList>
            <person name="Kimball J.A."/>
            <person name="Haas M.W."/>
            <person name="Macchietto M."/>
            <person name="Kono T."/>
            <person name="Duquette J."/>
            <person name="Shao M."/>
        </authorList>
    </citation>
    <scope>NUCLEOTIDE SEQUENCE</scope>
    <source>
        <tissue evidence="2">Fresh leaf tissue</tissue>
    </source>
</reference>
<dbReference type="InterPro" id="IPR013078">
    <property type="entry name" value="His_Pase_superF_clade-1"/>
</dbReference>